<sequence length="90" mass="10607">MLDNMFWICMNVVDTNSNNQCGLLDDLFVHVDNVHSMYFQYQQTSDEYAYLFCGAYRFYNAHQNNARFVVYVAQNQIVLLHDQPCATHDI</sequence>
<evidence type="ECO:0000313" key="1">
    <source>
        <dbReference type="EMBL" id="JAP06983.1"/>
    </source>
</evidence>
<dbReference type="AlphaFoldDB" id="A0A0V0GH10"/>
<protein>
    <submittedName>
        <fullName evidence="1">Putative ovule protein</fullName>
    </submittedName>
</protein>
<dbReference type="EMBL" id="GEDG01039763">
    <property type="protein sequence ID" value="JAP06983.1"/>
    <property type="molecule type" value="Transcribed_RNA"/>
</dbReference>
<organism evidence="1">
    <name type="scientific">Solanum chacoense</name>
    <name type="common">Chaco potato</name>
    <dbReference type="NCBI Taxonomy" id="4108"/>
    <lineage>
        <taxon>Eukaryota</taxon>
        <taxon>Viridiplantae</taxon>
        <taxon>Streptophyta</taxon>
        <taxon>Embryophyta</taxon>
        <taxon>Tracheophyta</taxon>
        <taxon>Spermatophyta</taxon>
        <taxon>Magnoliopsida</taxon>
        <taxon>eudicotyledons</taxon>
        <taxon>Gunneridae</taxon>
        <taxon>Pentapetalae</taxon>
        <taxon>asterids</taxon>
        <taxon>lamiids</taxon>
        <taxon>Solanales</taxon>
        <taxon>Solanaceae</taxon>
        <taxon>Solanoideae</taxon>
        <taxon>Solaneae</taxon>
        <taxon>Solanum</taxon>
    </lineage>
</organism>
<feature type="non-terminal residue" evidence="1">
    <location>
        <position position="90"/>
    </location>
</feature>
<reference evidence="1" key="1">
    <citation type="submission" date="2015-12" db="EMBL/GenBank/DDBJ databases">
        <title>Gene expression during late stages of embryo sac development: a critical building block for successful pollen-pistil interactions.</title>
        <authorList>
            <person name="Liu Y."/>
            <person name="Joly V."/>
            <person name="Sabar M."/>
            <person name="Matton D.P."/>
        </authorList>
    </citation>
    <scope>NUCLEOTIDE SEQUENCE</scope>
</reference>
<proteinExistence type="predicted"/>
<name>A0A0V0GH10_SOLCH</name>
<accession>A0A0V0GH10</accession>